<accession>A0ABV7YWZ3</accession>
<feature type="signal peptide" evidence="1">
    <location>
        <begin position="1"/>
        <end position="20"/>
    </location>
</feature>
<gene>
    <name evidence="2" type="ORF">ACFOOI_12940</name>
</gene>
<dbReference type="RefSeq" id="WP_379838397.1">
    <property type="nucleotide sequence ID" value="NZ_JBHRYQ010000001.1"/>
</dbReference>
<organism evidence="2 3">
    <name type="scientific">Lacihabitans lacunae</name>
    <dbReference type="NCBI Taxonomy" id="1028214"/>
    <lineage>
        <taxon>Bacteria</taxon>
        <taxon>Pseudomonadati</taxon>
        <taxon>Bacteroidota</taxon>
        <taxon>Cytophagia</taxon>
        <taxon>Cytophagales</taxon>
        <taxon>Leadbetterellaceae</taxon>
        <taxon>Lacihabitans</taxon>
    </lineage>
</organism>
<name>A0ABV7YWZ3_9BACT</name>
<keyword evidence="3" id="KW-1185">Reference proteome</keyword>
<dbReference type="EMBL" id="JBHRYQ010000001">
    <property type="protein sequence ID" value="MFC3811560.1"/>
    <property type="molecule type" value="Genomic_DNA"/>
</dbReference>
<keyword evidence="1" id="KW-0732">Signal</keyword>
<evidence type="ECO:0000313" key="3">
    <source>
        <dbReference type="Proteomes" id="UP001595616"/>
    </source>
</evidence>
<feature type="chain" id="PRO_5046752260" evidence="1">
    <location>
        <begin position="21"/>
        <end position="305"/>
    </location>
</feature>
<reference evidence="3" key="1">
    <citation type="journal article" date="2019" name="Int. J. Syst. Evol. Microbiol.">
        <title>The Global Catalogue of Microorganisms (GCM) 10K type strain sequencing project: providing services to taxonomists for standard genome sequencing and annotation.</title>
        <authorList>
            <consortium name="The Broad Institute Genomics Platform"/>
            <consortium name="The Broad Institute Genome Sequencing Center for Infectious Disease"/>
            <person name="Wu L."/>
            <person name="Ma J."/>
        </authorList>
    </citation>
    <scope>NUCLEOTIDE SEQUENCE [LARGE SCALE GENOMIC DNA]</scope>
    <source>
        <strain evidence="3">CECT 7956</strain>
    </source>
</reference>
<comment type="caution">
    <text evidence="2">The sequence shown here is derived from an EMBL/GenBank/DDBJ whole genome shotgun (WGS) entry which is preliminary data.</text>
</comment>
<dbReference type="Pfam" id="PF11276">
    <property type="entry name" value="DUF3078"/>
    <property type="match status" value="1"/>
</dbReference>
<dbReference type="Proteomes" id="UP001595616">
    <property type="component" value="Unassembled WGS sequence"/>
</dbReference>
<dbReference type="InterPro" id="IPR021428">
    <property type="entry name" value="DUF3078"/>
</dbReference>
<proteinExistence type="predicted"/>
<sequence>MKKQFLLLSILMIISGVAFSQKPEMLNKADSLKYGWWDRTTQLGVNLSGSAFSQNWQGGGVNNMVLGGIFANKADYTKGKGVWSNDIQLQLGTITNYSKDNPKETRKNIDRLFLETKYSRSINPKLNWFASANFLSQFVKGYDYSDTKRPVISNLFAPAFLSEGIGLEWKPVKHFYLGLGGATIRQTIVSNKTVENSTYYAGQEKIYGVERGKSVRLEGGFQLVAAYDKNITDRVNLKWRWQTFTPYTLKTFDHNINAIITLKVNKYINVNGSLIGIYDWDQTGPKGLKPWQLNGGANLGFTLQL</sequence>
<protein>
    <submittedName>
        <fullName evidence="2">DUF3078 domain-containing protein</fullName>
    </submittedName>
</protein>
<evidence type="ECO:0000256" key="1">
    <source>
        <dbReference type="SAM" id="SignalP"/>
    </source>
</evidence>
<evidence type="ECO:0000313" key="2">
    <source>
        <dbReference type="EMBL" id="MFC3811560.1"/>
    </source>
</evidence>